<dbReference type="AlphaFoldDB" id="A0A7S2BUS8"/>
<proteinExistence type="predicted"/>
<gene>
    <name evidence="2" type="ORF">AAND1436_LOCUS13529</name>
</gene>
<evidence type="ECO:0000256" key="1">
    <source>
        <dbReference type="SAM" id="MobiDB-lite"/>
    </source>
</evidence>
<protein>
    <submittedName>
        <fullName evidence="2">Uncharacterized protein</fullName>
    </submittedName>
</protein>
<sequence length="147" mass="16421">MAVDEKVTAVLESFTQEEMVEVERSGQQERYVQQSLGQVVVGKIVMGVQDPMEMVVKDPGLQHIGMNMEVPKVQIQKEILKGPKVTPAFVFSVVQHQAQEKKPVVQEHIWHMTKDFMHQVAFSSLRSQGSSSSTSSLMCSSRSSARC</sequence>
<feature type="region of interest" description="Disordered" evidence="1">
    <location>
        <begin position="127"/>
        <end position="147"/>
    </location>
</feature>
<accession>A0A7S2BUS8</accession>
<organism evidence="2">
    <name type="scientific">Alexandrium andersonii</name>
    <dbReference type="NCBI Taxonomy" id="327968"/>
    <lineage>
        <taxon>Eukaryota</taxon>
        <taxon>Sar</taxon>
        <taxon>Alveolata</taxon>
        <taxon>Dinophyceae</taxon>
        <taxon>Gonyaulacales</taxon>
        <taxon>Pyrocystaceae</taxon>
        <taxon>Alexandrium</taxon>
    </lineage>
</organism>
<name>A0A7S2BUS8_9DINO</name>
<dbReference type="EMBL" id="HBGQ01027370">
    <property type="protein sequence ID" value="CAD9407491.1"/>
    <property type="molecule type" value="Transcribed_RNA"/>
</dbReference>
<evidence type="ECO:0000313" key="2">
    <source>
        <dbReference type="EMBL" id="CAD9407491.1"/>
    </source>
</evidence>
<reference evidence="2" key="1">
    <citation type="submission" date="2021-01" db="EMBL/GenBank/DDBJ databases">
        <authorList>
            <person name="Corre E."/>
            <person name="Pelletier E."/>
            <person name="Niang G."/>
            <person name="Scheremetjew M."/>
            <person name="Finn R."/>
            <person name="Kale V."/>
            <person name="Holt S."/>
            <person name="Cochrane G."/>
            <person name="Meng A."/>
            <person name="Brown T."/>
            <person name="Cohen L."/>
        </authorList>
    </citation>
    <scope>NUCLEOTIDE SEQUENCE</scope>
    <source>
        <strain evidence="2">CCMP2222</strain>
    </source>
</reference>